<sequence>MFEYGELESAIEQWQTAVSQDASIAAAWAGLGLGCFSSGSVEKGLQKYRQAIRLDPSYGDTNYLRLVRRWNAGLLTGAVAIMHLLETGQTVSAETAAFE</sequence>
<dbReference type="RefSeq" id="WP_090742864.1">
    <property type="nucleotide sequence ID" value="NZ_CZQA01000001.1"/>
</dbReference>
<dbReference type="Proteomes" id="UP000199032">
    <property type="component" value="Unassembled WGS sequence"/>
</dbReference>
<dbReference type="PROSITE" id="PS50005">
    <property type="entry name" value="TPR"/>
    <property type="match status" value="1"/>
</dbReference>
<reference evidence="2 3" key="1">
    <citation type="submission" date="2015-10" db="EMBL/GenBank/DDBJ databases">
        <authorList>
            <person name="Gilbert D.G."/>
        </authorList>
    </citation>
    <scope>NUCLEOTIDE SEQUENCE [LARGE SCALE GENOMIC DNA]</scope>
    <source>
        <strain evidence="2">COMA1</strain>
    </source>
</reference>
<proteinExistence type="predicted"/>
<name>A0A0S4L816_9BACT</name>
<protein>
    <submittedName>
        <fullName evidence="2">Uncharacterized protein</fullName>
    </submittedName>
</protein>
<dbReference type="AlphaFoldDB" id="A0A0S4L816"/>
<dbReference type="InterPro" id="IPR019734">
    <property type="entry name" value="TPR_rpt"/>
</dbReference>
<keyword evidence="1" id="KW-0802">TPR repeat</keyword>
<evidence type="ECO:0000313" key="2">
    <source>
        <dbReference type="EMBL" id="CUS31956.1"/>
    </source>
</evidence>
<dbReference type="EMBL" id="CZQA01000001">
    <property type="protein sequence ID" value="CUS31956.1"/>
    <property type="molecule type" value="Genomic_DNA"/>
</dbReference>
<dbReference type="SUPFAM" id="SSF48452">
    <property type="entry name" value="TPR-like"/>
    <property type="match status" value="1"/>
</dbReference>
<dbReference type="STRING" id="1742972.COMA1_10348"/>
<evidence type="ECO:0000256" key="1">
    <source>
        <dbReference type="PROSITE-ProRule" id="PRU00339"/>
    </source>
</evidence>
<keyword evidence="3" id="KW-1185">Reference proteome</keyword>
<evidence type="ECO:0000313" key="3">
    <source>
        <dbReference type="Proteomes" id="UP000199032"/>
    </source>
</evidence>
<organism evidence="2 3">
    <name type="scientific">Candidatus Nitrospira nitrosa</name>
    <dbReference type="NCBI Taxonomy" id="1742972"/>
    <lineage>
        <taxon>Bacteria</taxon>
        <taxon>Pseudomonadati</taxon>
        <taxon>Nitrospirota</taxon>
        <taxon>Nitrospiria</taxon>
        <taxon>Nitrospirales</taxon>
        <taxon>Nitrospiraceae</taxon>
        <taxon>Nitrospira</taxon>
    </lineage>
</organism>
<dbReference type="InterPro" id="IPR011990">
    <property type="entry name" value="TPR-like_helical_dom_sf"/>
</dbReference>
<accession>A0A0S4L816</accession>
<gene>
    <name evidence="2" type="ORF">COMA1_10348</name>
</gene>
<feature type="repeat" description="TPR" evidence="1">
    <location>
        <begin position="25"/>
        <end position="58"/>
    </location>
</feature>
<dbReference type="Gene3D" id="1.25.40.10">
    <property type="entry name" value="Tetratricopeptide repeat domain"/>
    <property type="match status" value="1"/>
</dbReference>